<evidence type="ECO:0000313" key="2">
    <source>
        <dbReference type="EMBL" id="CAB1451885.1"/>
    </source>
</evidence>
<dbReference type="EMBL" id="CADEAL010004106">
    <property type="protein sequence ID" value="CAB1451885.1"/>
    <property type="molecule type" value="Genomic_DNA"/>
</dbReference>
<feature type="region of interest" description="Disordered" evidence="1">
    <location>
        <begin position="105"/>
        <end position="143"/>
    </location>
</feature>
<name>A0A9N7VPE4_PLEPL</name>
<comment type="caution">
    <text evidence="2">The sequence shown here is derived from an EMBL/GenBank/DDBJ whole genome shotgun (WGS) entry which is preliminary data.</text>
</comment>
<accession>A0A9N7VPE4</accession>
<evidence type="ECO:0000256" key="1">
    <source>
        <dbReference type="SAM" id="MobiDB-lite"/>
    </source>
</evidence>
<keyword evidence="3" id="KW-1185">Reference proteome</keyword>
<protein>
    <submittedName>
        <fullName evidence="2">Uncharacterized protein</fullName>
    </submittedName>
</protein>
<reference evidence="2" key="1">
    <citation type="submission" date="2020-03" db="EMBL/GenBank/DDBJ databases">
        <authorList>
            <person name="Weist P."/>
        </authorList>
    </citation>
    <scope>NUCLEOTIDE SEQUENCE</scope>
</reference>
<gene>
    <name evidence="2" type="ORF">PLEPLA_LOCUS39622</name>
</gene>
<evidence type="ECO:0000313" key="3">
    <source>
        <dbReference type="Proteomes" id="UP001153269"/>
    </source>
</evidence>
<sequence>MCLNICLSAEHLFLQHVYGLNGGQSCEECLGTEHRNAQSTVCAAGDSAQDGSLSWSHAESKYSQLAQQALDGDAHRGTPDRGGGGTLMALNCAALQVAVTQCEKKKTADMKPQSMNLNPLPASRHIRKPKASQLKWTRRIESS</sequence>
<dbReference type="AlphaFoldDB" id="A0A9N7VPE4"/>
<organism evidence="2 3">
    <name type="scientific">Pleuronectes platessa</name>
    <name type="common">European plaice</name>
    <dbReference type="NCBI Taxonomy" id="8262"/>
    <lineage>
        <taxon>Eukaryota</taxon>
        <taxon>Metazoa</taxon>
        <taxon>Chordata</taxon>
        <taxon>Craniata</taxon>
        <taxon>Vertebrata</taxon>
        <taxon>Euteleostomi</taxon>
        <taxon>Actinopterygii</taxon>
        <taxon>Neopterygii</taxon>
        <taxon>Teleostei</taxon>
        <taxon>Neoteleostei</taxon>
        <taxon>Acanthomorphata</taxon>
        <taxon>Carangaria</taxon>
        <taxon>Pleuronectiformes</taxon>
        <taxon>Pleuronectoidei</taxon>
        <taxon>Pleuronectidae</taxon>
        <taxon>Pleuronectes</taxon>
    </lineage>
</organism>
<proteinExistence type="predicted"/>
<dbReference type="Proteomes" id="UP001153269">
    <property type="component" value="Unassembled WGS sequence"/>
</dbReference>